<dbReference type="EMBL" id="CP017269">
    <property type="protein sequence ID" value="AOT71716.1"/>
    <property type="molecule type" value="Genomic_DNA"/>
</dbReference>
<dbReference type="STRING" id="1424294.Gferi_20555"/>
<dbReference type="PANTHER" id="PTHR42110">
    <property type="entry name" value="L-ASPARAGINASE, PUTATIVE (AFU_ORTHOLOGUE AFUA_3G11890)-RELATED"/>
    <property type="match status" value="1"/>
</dbReference>
<sequence>MEALAVVTRNDLIESVHYGTICVTNSIGTVLYQLGSPDTSIFFRSSAKPIQVIPLLQSGAAKAYNFSLEEIALACSSHSGQGRHQAAVQKMLGRLKLGEKDLHCGIMMPYNADESNRLISTGDKPSVFHCSCSGKHAAMLALASYKNLPIDTYEDLAHPVQQEILKTIADFAELDPKSIPVGIDGCGVPIYLLPIRNIAQSYGKLMYQAIHSHSPYHPAAKTVVDAMLAYPEMVSGDDEFCTDLMRLTHGKLIGKVGCEAVYCIGIRNQQLGVCIKIVDGNERAIYPVVIHLLKQLNVLDEKEIETLKNWYHTPIYNNLKEQIGEVVPVFDIHQPKGAVPLLGKDIKDF</sequence>
<dbReference type="InterPro" id="IPR010349">
    <property type="entry name" value="Asparaginase_II"/>
</dbReference>
<organism evidence="1 2">
    <name type="scientific">Geosporobacter ferrireducens</name>
    <dbReference type="NCBI Taxonomy" id="1424294"/>
    <lineage>
        <taxon>Bacteria</taxon>
        <taxon>Bacillati</taxon>
        <taxon>Bacillota</taxon>
        <taxon>Clostridia</taxon>
        <taxon>Peptostreptococcales</taxon>
        <taxon>Thermotaleaceae</taxon>
        <taxon>Geosporobacter</taxon>
    </lineage>
</organism>
<protein>
    <submittedName>
        <fullName evidence="1">L-asparaginase</fullName>
    </submittedName>
</protein>
<name>A0A1D8GLC8_9FIRM</name>
<keyword evidence="2" id="KW-1185">Reference proteome</keyword>
<evidence type="ECO:0000313" key="1">
    <source>
        <dbReference type="EMBL" id="AOT71716.1"/>
    </source>
</evidence>
<dbReference type="OrthoDB" id="9770793at2"/>
<accession>A0A1D8GLC8</accession>
<dbReference type="RefSeq" id="WP_069979843.1">
    <property type="nucleotide sequence ID" value="NZ_CP017269.1"/>
</dbReference>
<dbReference type="PANTHER" id="PTHR42110:SF1">
    <property type="entry name" value="L-ASPARAGINASE, PUTATIVE (AFU_ORTHOLOGUE AFUA_3G11890)-RELATED"/>
    <property type="match status" value="1"/>
</dbReference>
<proteinExistence type="predicted"/>
<dbReference type="KEGG" id="gfe:Gferi_20555"/>
<gene>
    <name evidence="1" type="ORF">Gferi_20555</name>
</gene>
<reference evidence="1 2" key="1">
    <citation type="submission" date="2016-09" db="EMBL/GenBank/DDBJ databases">
        <title>Genomic analysis reveals versatility of anaerobic energy metabolism of Geosporobacter ferrireducens IRF9 of phylum Firmicutes.</title>
        <authorList>
            <person name="Kim S.-J."/>
        </authorList>
    </citation>
    <scope>NUCLEOTIDE SEQUENCE [LARGE SCALE GENOMIC DNA]</scope>
    <source>
        <strain evidence="1 2">IRF9</strain>
    </source>
</reference>
<dbReference type="Proteomes" id="UP000095743">
    <property type="component" value="Chromosome"/>
</dbReference>
<dbReference type="Pfam" id="PF06089">
    <property type="entry name" value="Asparaginase_II"/>
    <property type="match status" value="1"/>
</dbReference>
<dbReference type="AlphaFoldDB" id="A0A1D8GLC8"/>
<evidence type="ECO:0000313" key="2">
    <source>
        <dbReference type="Proteomes" id="UP000095743"/>
    </source>
</evidence>